<accession>A0ABV8WDD9</accession>
<protein>
    <recommendedName>
        <fullName evidence="4">DUF927 domain-containing protein</fullName>
    </recommendedName>
</protein>
<dbReference type="RefSeq" id="WP_376976146.1">
    <property type="nucleotide sequence ID" value="NZ_JBHSDQ010000001.1"/>
</dbReference>
<dbReference type="EMBL" id="JBHSDQ010000001">
    <property type="protein sequence ID" value="MFC4394697.1"/>
    <property type="molecule type" value="Genomic_DNA"/>
</dbReference>
<dbReference type="Proteomes" id="UP001595778">
    <property type="component" value="Unassembled WGS sequence"/>
</dbReference>
<comment type="caution">
    <text evidence="2">The sequence shown here is derived from an EMBL/GenBank/DDBJ whole genome shotgun (WGS) entry which is preliminary data.</text>
</comment>
<sequence length="819" mass="88549">PSEKTPLDFDDDPRAGQVCIEPSMTATPSEKTPLDFDDDPRAGQVCIEPSMTATPSEKTPLDFDDEWASASSDPQTAAPSMSRVSPQTMKTIKFVNPTVASGDSESMASAGVDDDLAKNGDGPGLMHAMTSVMPPAPASKAHDLAGTFRVSANGHEVEECVPIKNAPGGTVSGYRWDKRVDLGGRILSSEVRRQPTDEELLDGILDPKVRVDAKDTLVKVQVSWSWNGQDRGAVVTGPQNILAFPPSDWVRQGATVPRELLLHPSWPPRRAKGHAWLAAVKDNRKQERASTTRWTRMGWVPQEDGYPVFALSDQIVEDVTCGSTVKAGMDSGRLPVAGQYGVGVEKLDCSWDDIDYKEQVRKDFRAVVDAYITSGTWTDQSAAVIVLAGGLRPTVPLRPKSTLFFWGPKGTGKSYSAQACMYFWARRKSSWQDGSLPGSAKDTEAYIEHAIAHTPIWVIDDMAPSAMKDQALGEDQKISNITRAIFNNATKGRMNANMTSRKVNRPIAQLIITAENELTTSSVKERVIPVFIGKGKLHPDRDKTDRIVNMAKHEGTQARFTGHVIHYIRHAAKNHNGGWAGYVQHLNEAYMNLKRSVSDASTDPQQSKTSLDRASILAADILLPLAILKEMAADLGMEDGFVEQFNLDGLCDGVIRLVIDAHAENQESAPGASLVRALRSLLSTGMAHVVSKDDPTQPPIAGDASDSINNRLGWKTDGGDGSLRPAGPTIGKVADVKGHQVILFDPVSAFTTAQAAFPALIPYGQSSSSGWTSVWDENLASQRVKRSTTSSGSLGITGRQGSRSSRITGVPIDVLTIIE</sequence>
<feature type="region of interest" description="Disordered" evidence="1">
    <location>
        <begin position="22"/>
        <end position="85"/>
    </location>
</feature>
<organism evidence="2 3">
    <name type="scientific">Arthrobacter sedimenti</name>
    <dbReference type="NCBI Taxonomy" id="2694931"/>
    <lineage>
        <taxon>Bacteria</taxon>
        <taxon>Bacillati</taxon>
        <taxon>Actinomycetota</taxon>
        <taxon>Actinomycetes</taxon>
        <taxon>Micrococcales</taxon>
        <taxon>Micrococcaceae</taxon>
        <taxon>Arthrobacter</taxon>
    </lineage>
</organism>
<keyword evidence="3" id="KW-1185">Reference proteome</keyword>
<dbReference type="InterPro" id="IPR027417">
    <property type="entry name" value="P-loop_NTPase"/>
</dbReference>
<feature type="compositionally biased region" description="Polar residues" evidence="1">
    <location>
        <begin position="69"/>
        <end position="85"/>
    </location>
</feature>
<evidence type="ECO:0000256" key="1">
    <source>
        <dbReference type="SAM" id="MobiDB-lite"/>
    </source>
</evidence>
<feature type="compositionally biased region" description="Polar residues" evidence="1">
    <location>
        <begin position="98"/>
        <end position="107"/>
    </location>
</feature>
<evidence type="ECO:0000313" key="3">
    <source>
        <dbReference type="Proteomes" id="UP001595778"/>
    </source>
</evidence>
<evidence type="ECO:0008006" key="4">
    <source>
        <dbReference type="Google" id="ProtNLM"/>
    </source>
</evidence>
<dbReference type="Gene3D" id="3.40.50.300">
    <property type="entry name" value="P-loop containing nucleotide triphosphate hydrolases"/>
    <property type="match status" value="1"/>
</dbReference>
<feature type="non-terminal residue" evidence="2">
    <location>
        <position position="1"/>
    </location>
</feature>
<feature type="region of interest" description="Disordered" evidence="1">
    <location>
        <begin position="97"/>
        <end position="120"/>
    </location>
</feature>
<evidence type="ECO:0000313" key="2">
    <source>
        <dbReference type="EMBL" id="MFC4394697.1"/>
    </source>
</evidence>
<dbReference type="SUPFAM" id="SSF52540">
    <property type="entry name" value="P-loop containing nucleoside triphosphate hydrolases"/>
    <property type="match status" value="1"/>
</dbReference>
<name>A0ABV8WDD9_9MICC</name>
<reference evidence="3" key="1">
    <citation type="journal article" date="2019" name="Int. J. Syst. Evol. Microbiol.">
        <title>The Global Catalogue of Microorganisms (GCM) 10K type strain sequencing project: providing services to taxonomists for standard genome sequencing and annotation.</title>
        <authorList>
            <consortium name="The Broad Institute Genomics Platform"/>
            <consortium name="The Broad Institute Genome Sequencing Center for Infectious Disease"/>
            <person name="Wu L."/>
            <person name="Ma J."/>
        </authorList>
    </citation>
    <scope>NUCLEOTIDE SEQUENCE [LARGE SCALE GENOMIC DNA]</scope>
    <source>
        <strain evidence="3">PJ61</strain>
    </source>
</reference>
<proteinExistence type="predicted"/>
<gene>
    <name evidence="2" type="ORF">ACFO0G_01225</name>
</gene>
<feature type="region of interest" description="Disordered" evidence="1">
    <location>
        <begin position="690"/>
        <end position="709"/>
    </location>
</feature>